<evidence type="ECO:0000313" key="2">
    <source>
        <dbReference type="EMBL" id="KKN09255.1"/>
    </source>
</evidence>
<protein>
    <submittedName>
        <fullName evidence="2">Uncharacterized protein</fullName>
    </submittedName>
</protein>
<gene>
    <name evidence="2" type="ORF">LCGC14_1048410</name>
</gene>
<keyword evidence="1" id="KW-0472">Membrane</keyword>
<keyword evidence="1" id="KW-0812">Transmembrane</keyword>
<dbReference type="EMBL" id="LAZR01004368">
    <property type="protein sequence ID" value="KKN09255.1"/>
    <property type="molecule type" value="Genomic_DNA"/>
</dbReference>
<sequence length="168" mass="17952">MGAGKILILIGALITIASTFFLTFFVHVGDVYAFGLGFAFNIPDIFQNAEANYAVPMGTEMMVVYILAIVYIVFLISGVLQLVGLASRAVAIIGSILPIVVALLIILIVQFGILDGMYNYTRLFWHQSIVDGYFPFDLALGNVSLGTYTLLAGGVLGLIGGIMGTSDF</sequence>
<proteinExistence type="predicted"/>
<organism evidence="2">
    <name type="scientific">marine sediment metagenome</name>
    <dbReference type="NCBI Taxonomy" id="412755"/>
    <lineage>
        <taxon>unclassified sequences</taxon>
        <taxon>metagenomes</taxon>
        <taxon>ecological metagenomes</taxon>
    </lineage>
</organism>
<feature type="transmembrane region" description="Helical" evidence="1">
    <location>
        <begin position="62"/>
        <end position="83"/>
    </location>
</feature>
<dbReference type="AlphaFoldDB" id="A0A0F9MPK6"/>
<name>A0A0F9MPK6_9ZZZZ</name>
<feature type="transmembrane region" description="Helical" evidence="1">
    <location>
        <begin position="7"/>
        <end position="28"/>
    </location>
</feature>
<feature type="transmembrane region" description="Helical" evidence="1">
    <location>
        <begin position="145"/>
        <end position="164"/>
    </location>
</feature>
<reference evidence="2" key="1">
    <citation type="journal article" date="2015" name="Nature">
        <title>Complex archaea that bridge the gap between prokaryotes and eukaryotes.</title>
        <authorList>
            <person name="Spang A."/>
            <person name="Saw J.H."/>
            <person name="Jorgensen S.L."/>
            <person name="Zaremba-Niedzwiedzka K."/>
            <person name="Martijn J."/>
            <person name="Lind A.E."/>
            <person name="van Eijk R."/>
            <person name="Schleper C."/>
            <person name="Guy L."/>
            <person name="Ettema T.J."/>
        </authorList>
    </citation>
    <scope>NUCLEOTIDE SEQUENCE</scope>
</reference>
<accession>A0A0F9MPK6</accession>
<keyword evidence="1" id="KW-1133">Transmembrane helix</keyword>
<evidence type="ECO:0000256" key="1">
    <source>
        <dbReference type="SAM" id="Phobius"/>
    </source>
</evidence>
<comment type="caution">
    <text evidence="2">The sequence shown here is derived from an EMBL/GenBank/DDBJ whole genome shotgun (WGS) entry which is preliminary data.</text>
</comment>
<feature type="transmembrane region" description="Helical" evidence="1">
    <location>
        <begin position="90"/>
        <end position="113"/>
    </location>
</feature>